<comment type="caution">
    <text evidence="1">The sequence shown here is derived from an EMBL/GenBank/DDBJ whole genome shotgun (WGS) entry which is preliminary data.</text>
</comment>
<reference evidence="1" key="1">
    <citation type="submission" date="2009-10" db="EMBL/GenBank/DDBJ databases">
        <title>Diversity of trophic interactions inside an arsenic-rich microbial ecosystem.</title>
        <authorList>
            <person name="Bertin P.N."/>
            <person name="Heinrich-Salmeron A."/>
            <person name="Pelletier E."/>
            <person name="Goulhen-Chollet F."/>
            <person name="Arsene-Ploetze F."/>
            <person name="Gallien S."/>
            <person name="Calteau A."/>
            <person name="Vallenet D."/>
            <person name="Casiot C."/>
            <person name="Chane-Woon-Ming B."/>
            <person name="Giloteaux L."/>
            <person name="Barakat M."/>
            <person name="Bonnefoy V."/>
            <person name="Bruneel O."/>
            <person name="Chandler M."/>
            <person name="Cleiss J."/>
            <person name="Duran R."/>
            <person name="Elbaz-Poulichet F."/>
            <person name="Fonknechten N."/>
            <person name="Lauga B."/>
            <person name="Mornico D."/>
            <person name="Ortet P."/>
            <person name="Schaeffer C."/>
            <person name="Siguier P."/>
            <person name="Alexander Thil Smith A."/>
            <person name="Van Dorsselaer A."/>
            <person name="Weissenbach J."/>
            <person name="Medigue C."/>
            <person name="Le Paslier D."/>
        </authorList>
    </citation>
    <scope>NUCLEOTIDE SEQUENCE</scope>
</reference>
<evidence type="ECO:0000313" key="1">
    <source>
        <dbReference type="EMBL" id="CBI00110.1"/>
    </source>
</evidence>
<dbReference type="AlphaFoldDB" id="E6PYV1"/>
<name>E6PYV1_9ZZZZ</name>
<sequence length="42" mass="4459">MSGGHVENTRLRAGMARVYVITETRGIFGSKGAPVRLGLDGK</sequence>
<dbReference type="EMBL" id="CABN01000092">
    <property type="protein sequence ID" value="CBI00110.1"/>
    <property type="molecule type" value="Genomic_DNA"/>
</dbReference>
<organism evidence="1">
    <name type="scientific">mine drainage metagenome</name>
    <dbReference type="NCBI Taxonomy" id="410659"/>
    <lineage>
        <taxon>unclassified sequences</taxon>
        <taxon>metagenomes</taxon>
        <taxon>ecological metagenomes</taxon>
    </lineage>
</organism>
<protein>
    <submittedName>
        <fullName evidence="1">Uncharacterized protein</fullName>
    </submittedName>
</protein>
<proteinExistence type="predicted"/>
<gene>
    <name evidence="1" type="ORF">CARN3_1099</name>
</gene>
<accession>E6PYV1</accession>